<feature type="coiled-coil region" evidence="2">
    <location>
        <begin position="176"/>
        <end position="275"/>
    </location>
</feature>
<dbReference type="AlphaFoldDB" id="A0A1Q8YC10"/>
<organism evidence="3 4">
    <name type="scientific">Rhodoferax antarcticus ANT.BR</name>
    <dbReference type="NCBI Taxonomy" id="1111071"/>
    <lineage>
        <taxon>Bacteria</taxon>
        <taxon>Pseudomonadati</taxon>
        <taxon>Pseudomonadota</taxon>
        <taxon>Betaproteobacteria</taxon>
        <taxon>Burkholderiales</taxon>
        <taxon>Comamonadaceae</taxon>
        <taxon>Rhodoferax</taxon>
    </lineage>
</organism>
<dbReference type="Pfam" id="PF10087">
    <property type="entry name" value="DUF2325"/>
    <property type="match status" value="1"/>
</dbReference>
<keyword evidence="2" id="KW-0175">Coiled coil</keyword>
<dbReference type="Proteomes" id="UP000185911">
    <property type="component" value="Unassembled WGS sequence"/>
</dbReference>
<gene>
    <name evidence="3" type="ORF">BLL52_3116</name>
</gene>
<proteinExistence type="inferred from homology"/>
<dbReference type="EMBL" id="MSYM01000016">
    <property type="protein sequence ID" value="OLP05449.1"/>
    <property type="molecule type" value="Genomic_DNA"/>
</dbReference>
<dbReference type="RefSeq" id="WP_083633981.1">
    <property type="nucleotide sequence ID" value="NZ_MSYM01000016.1"/>
</dbReference>
<evidence type="ECO:0000256" key="1">
    <source>
        <dbReference type="ARBA" id="ARBA00007189"/>
    </source>
</evidence>
<comment type="similarity">
    <text evidence="1">Belongs to the UPF0751 family.</text>
</comment>
<reference evidence="3 4" key="1">
    <citation type="submission" date="2017-01" db="EMBL/GenBank/DDBJ databases">
        <title>Genome sequence of Rhodoferax antarcticus ANT.BR, a psychrophilic purple nonsulfur bacterium from an Antarctic microbial mat.</title>
        <authorList>
            <person name="Baker J."/>
            <person name="Riester C."/>
            <person name="Skinner B."/>
            <person name="Newell A."/>
            <person name="Swingley W."/>
            <person name="Madigan M."/>
            <person name="Jung D."/>
            <person name="Asao M."/>
            <person name="Chen M."/>
            <person name="Loughlin P."/>
            <person name="Pan H."/>
            <person name="Lin S."/>
            <person name="Li N."/>
            <person name="Shaw J."/>
            <person name="Prado M."/>
            <person name="Sherman C."/>
            <person name="Li X."/>
            <person name="Tang J."/>
            <person name="Blankenship R."/>
            <person name="Zhao T."/>
            <person name="Touchman J."/>
            <person name="Sattley M."/>
        </authorList>
    </citation>
    <scope>NUCLEOTIDE SEQUENCE [LARGE SCALE GENOMIC DNA]</scope>
    <source>
        <strain evidence="3 4">ANT.BR</strain>
    </source>
</reference>
<evidence type="ECO:0008006" key="5">
    <source>
        <dbReference type="Google" id="ProtNLM"/>
    </source>
</evidence>
<dbReference type="STRING" id="81479.RA876_09635"/>
<evidence type="ECO:0000313" key="4">
    <source>
        <dbReference type="Proteomes" id="UP000185911"/>
    </source>
</evidence>
<name>A0A1Q8YC10_9BURK</name>
<evidence type="ECO:0000313" key="3">
    <source>
        <dbReference type="EMBL" id="OLP05449.1"/>
    </source>
</evidence>
<accession>A0A1Q8YC10</accession>
<evidence type="ECO:0000256" key="2">
    <source>
        <dbReference type="SAM" id="Coils"/>
    </source>
</evidence>
<keyword evidence="4" id="KW-1185">Reference proteome</keyword>
<protein>
    <recommendedName>
        <fullName evidence="5">DUF2325 domain-containing protein</fullName>
    </recommendedName>
</protein>
<comment type="caution">
    <text evidence="3">The sequence shown here is derived from an EMBL/GenBank/DDBJ whole genome shotgun (WGS) entry which is preliminary data.</text>
</comment>
<sequence length="414" mass="45935">MCHSQQTQLPAHDADVQLAAAQVPQAAACLSTGSRRRRLWELPERAHCPVVGVCLPMPILRRVAEKTFQGRNIDTDYGLHSGAVSECRKRTVLADGMQRELEKRYAMQLRQAARLKQVEALSDWWAQCATTDLAGALWATLTHPRCTPKLEAQILAEVHMLQHQVGTTQPTDNQRLHQLAQDKTQLAAALAQAQARTQQVSRDRHERLQAQQRQIAQLKAELTARDSTVKQLRETVQTLSATTNSVCQRNQANEVALQAQRINALERSLQNTEHECQRRGRVIDAQAAALRGHATAENPARQPVASATKEAIRLENRAVLCVGGRTASVPHYRHIVESTGGRFLHHDGGEEESLTKLDSTLVAADLVICQTGCISHNAYWRVKDYCKRTGKQCVYVETSGTTGLKRALTSLSNQ</sequence>
<dbReference type="InterPro" id="IPR016772">
    <property type="entry name" value="UCP020408"/>
</dbReference>